<evidence type="ECO:0000313" key="3">
    <source>
        <dbReference type="EMBL" id="MCQ6962762.1"/>
    </source>
</evidence>
<reference evidence="3 4" key="1">
    <citation type="journal article" date="2011" name="Appl. Environ. Microbiol.">
        <title>Methanogenic archaea isolated from Taiwan's Chelungpu fault.</title>
        <authorList>
            <person name="Wu S.Y."/>
            <person name="Lai M.C."/>
        </authorList>
    </citation>
    <scope>NUCLEOTIDE SEQUENCE [LARGE SCALE GENOMIC DNA]</scope>
    <source>
        <strain evidence="3 4">St545Mb</strain>
    </source>
</reference>
<dbReference type="Pfam" id="PF13439">
    <property type="entry name" value="Glyco_transf_4"/>
    <property type="match status" value="1"/>
</dbReference>
<dbReference type="EMBL" id="JTEO01000004">
    <property type="protein sequence ID" value="MCQ6962762.1"/>
    <property type="molecule type" value="Genomic_DNA"/>
</dbReference>
<keyword evidence="4" id="KW-1185">Reference proteome</keyword>
<dbReference type="Proteomes" id="UP001206983">
    <property type="component" value="Unassembled WGS sequence"/>
</dbReference>
<dbReference type="InterPro" id="IPR050194">
    <property type="entry name" value="Glycosyltransferase_grp1"/>
</dbReference>
<comment type="caution">
    <text evidence="3">The sequence shown here is derived from an EMBL/GenBank/DDBJ whole genome shotgun (WGS) entry which is preliminary data.</text>
</comment>
<name>A0AAE3H9V2_9EURY</name>
<proteinExistence type="predicted"/>
<evidence type="ECO:0000259" key="2">
    <source>
        <dbReference type="Pfam" id="PF13439"/>
    </source>
</evidence>
<gene>
    <name evidence="3" type="ORF">PV02_06580</name>
</gene>
<dbReference type="SUPFAM" id="SSF53756">
    <property type="entry name" value="UDP-Glycosyltransferase/glycogen phosphorylase"/>
    <property type="match status" value="1"/>
</dbReference>
<sequence>MKIIYILDVFPKLSETFVLNEIVQLIRNGHNLHIFSVSLPTEELVHHEFSALNLNNKVHYYKKNNLQNVTKRRLFKYFAKGVVRDLLDFNVHRNIANVNLKIAYFSVLSEDIDVDIIHTHFRGDLARKLAFCTNRKYTMTSHAFEIYSNPRLKDIKRAIFDANKVFTPSNYNKRYLSEITGCRESKIKVIHATIDPDKFTRKADTNNTSKQIIMAGRLVEKKGMKYMILAMKDILSKHPEALLKVIGEGPLKSELMDLVRENNLTNNVVFRGSLPDDEYYNELENSIIAVLPCIITETGDRDVCPLTLQEAMSMELPVVSTNVHSIPELIDHKVSGILVNPNSEKEIARAVIELLDNTQLREKLGKGGRRKIIHEFNIKCQVENQTREWINIYSDKKEFL</sequence>
<dbReference type="PANTHER" id="PTHR45947">
    <property type="entry name" value="SULFOQUINOVOSYL TRANSFERASE SQD2"/>
    <property type="match status" value="1"/>
</dbReference>
<dbReference type="InterPro" id="IPR028098">
    <property type="entry name" value="Glyco_trans_4-like_N"/>
</dbReference>
<organism evidence="3 4">
    <name type="scientific">Methanolobus chelungpuianus</name>
    <dbReference type="NCBI Taxonomy" id="502115"/>
    <lineage>
        <taxon>Archaea</taxon>
        <taxon>Methanobacteriati</taxon>
        <taxon>Methanobacteriota</taxon>
        <taxon>Stenosarchaea group</taxon>
        <taxon>Methanomicrobia</taxon>
        <taxon>Methanosarcinales</taxon>
        <taxon>Methanosarcinaceae</taxon>
        <taxon>Methanolobus</taxon>
    </lineage>
</organism>
<accession>A0AAE3H9V2</accession>
<protein>
    <recommendedName>
        <fullName evidence="5">Glycosyltransferase</fullName>
    </recommendedName>
</protein>
<feature type="domain" description="Glycosyltransferase subfamily 4-like N-terminal" evidence="2">
    <location>
        <begin position="15"/>
        <end position="197"/>
    </location>
</feature>
<dbReference type="GO" id="GO:0016757">
    <property type="term" value="F:glycosyltransferase activity"/>
    <property type="evidence" value="ECO:0007669"/>
    <property type="project" value="InterPro"/>
</dbReference>
<evidence type="ECO:0000313" key="4">
    <source>
        <dbReference type="Proteomes" id="UP001206983"/>
    </source>
</evidence>
<dbReference type="Gene3D" id="3.40.50.2000">
    <property type="entry name" value="Glycogen Phosphorylase B"/>
    <property type="match status" value="2"/>
</dbReference>
<evidence type="ECO:0000259" key="1">
    <source>
        <dbReference type="Pfam" id="PF00534"/>
    </source>
</evidence>
<dbReference type="RefSeq" id="WP_256622598.1">
    <property type="nucleotide sequence ID" value="NZ_JTEO01000004.1"/>
</dbReference>
<dbReference type="PANTHER" id="PTHR45947:SF14">
    <property type="entry name" value="SLL1723 PROTEIN"/>
    <property type="match status" value="1"/>
</dbReference>
<feature type="domain" description="Glycosyl transferase family 1" evidence="1">
    <location>
        <begin position="199"/>
        <end position="370"/>
    </location>
</feature>
<evidence type="ECO:0008006" key="5">
    <source>
        <dbReference type="Google" id="ProtNLM"/>
    </source>
</evidence>
<dbReference type="AlphaFoldDB" id="A0AAE3H9V2"/>
<dbReference type="InterPro" id="IPR001296">
    <property type="entry name" value="Glyco_trans_1"/>
</dbReference>
<dbReference type="Pfam" id="PF00534">
    <property type="entry name" value="Glycos_transf_1"/>
    <property type="match status" value="1"/>
</dbReference>